<reference evidence="5 7" key="1">
    <citation type="submission" date="2020-01" db="EMBL/GenBank/DDBJ databases">
        <authorList>
            <consortium name="DOE Joint Genome Institute"/>
            <person name="Haridas S."/>
            <person name="Albert R."/>
            <person name="Binder M."/>
            <person name="Bloem J."/>
            <person name="Labutti K."/>
            <person name="Salamov A."/>
            <person name="Andreopoulos B."/>
            <person name="Baker S.E."/>
            <person name="Barry K."/>
            <person name="Bills G."/>
            <person name="Bluhm B.H."/>
            <person name="Cannon C."/>
            <person name="Castanera R."/>
            <person name="Culley D.E."/>
            <person name="Daum C."/>
            <person name="Ezra D."/>
            <person name="Gonzalez J.B."/>
            <person name="Henrissat B."/>
            <person name="Kuo A."/>
            <person name="Liang C."/>
            <person name="Lipzen A."/>
            <person name="Lutzoni F."/>
            <person name="Magnuson J."/>
            <person name="Mondo S."/>
            <person name="Nolan M."/>
            <person name="Ohm R."/>
            <person name="Pangilinan J."/>
            <person name="Park H.-J."/>
            <person name="Ramirez L."/>
            <person name="Alfaro M."/>
            <person name="Sun H."/>
            <person name="Tritt A."/>
            <person name="Yoshinaga Y."/>
            <person name="Zwiers L.-H."/>
            <person name="Turgeon B.G."/>
            <person name="Goodwin S.B."/>
            <person name="Spatafora J.W."/>
            <person name="Crous P.W."/>
            <person name="Grigoriev I.V."/>
        </authorList>
    </citation>
    <scope>NUCLEOTIDE SEQUENCE</scope>
    <source>
        <strain evidence="5 7">CBS 781.70</strain>
    </source>
</reference>
<dbReference type="PROSITE" id="PS50850">
    <property type="entry name" value="MFS"/>
    <property type="match status" value="1"/>
</dbReference>
<comment type="subcellular location">
    <subcellularLocation>
        <location evidence="1">Membrane</location>
        <topology evidence="1">Multi-pass membrane protein</topology>
    </subcellularLocation>
</comment>
<dbReference type="OrthoDB" id="6509908at2759"/>
<feature type="transmembrane region" description="Helical" evidence="3">
    <location>
        <begin position="328"/>
        <end position="352"/>
    </location>
</feature>
<keyword evidence="3" id="KW-1133">Transmembrane helix</keyword>
<feature type="transmembrane region" description="Helical" evidence="3">
    <location>
        <begin position="104"/>
        <end position="126"/>
    </location>
</feature>
<feature type="transmembrane region" description="Helical" evidence="3">
    <location>
        <begin position="394"/>
        <end position="416"/>
    </location>
</feature>
<reference evidence="7" key="3">
    <citation type="submission" date="2025-04" db="UniProtKB">
        <authorList>
            <consortium name="RefSeq"/>
        </authorList>
    </citation>
    <scope>IDENTIFICATION</scope>
    <source>
        <strain evidence="7">CBS 781.70</strain>
    </source>
</reference>
<dbReference type="PANTHER" id="PTHR11360">
    <property type="entry name" value="MONOCARBOXYLATE TRANSPORTER"/>
    <property type="match status" value="1"/>
</dbReference>
<dbReference type="GO" id="GO:0022857">
    <property type="term" value="F:transmembrane transporter activity"/>
    <property type="evidence" value="ECO:0007669"/>
    <property type="project" value="InterPro"/>
</dbReference>
<dbReference type="Gene3D" id="1.20.1250.20">
    <property type="entry name" value="MFS general substrate transporter like domains"/>
    <property type="match status" value="2"/>
</dbReference>
<evidence type="ECO:0000313" key="6">
    <source>
        <dbReference type="Proteomes" id="UP000504638"/>
    </source>
</evidence>
<dbReference type="AlphaFoldDB" id="A0A6G1FTL5"/>
<feature type="transmembrane region" description="Helical" evidence="3">
    <location>
        <begin position="304"/>
        <end position="321"/>
    </location>
</feature>
<name>A0A6G1FTL5_9PEZI</name>
<feature type="transmembrane region" description="Helical" evidence="3">
    <location>
        <begin position="72"/>
        <end position="92"/>
    </location>
</feature>
<keyword evidence="3" id="KW-0472">Membrane</keyword>
<dbReference type="Pfam" id="PF07690">
    <property type="entry name" value="MFS_1"/>
    <property type="match status" value="1"/>
</dbReference>
<reference evidence="7" key="2">
    <citation type="submission" date="2020-04" db="EMBL/GenBank/DDBJ databases">
        <authorList>
            <consortium name="NCBI Genome Project"/>
        </authorList>
    </citation>
    <scope>NUCLEOTIDE SEQUENCE</scope>
    <source>
        <strain evidence="7">CBS 781.70</strain>
    </source>
</reference>
<evidence type="ECO:0000313" key="7">
    <source>
        <dbReference type="RefSeq" id="XP_033530697.1"/>
    </source>
</evidence>
<feature type="domain" description="Major facilitator superfamily (MFS) profile" evidence="4">
    <location>
        <begin position="32"/>
        <end position="416"/>
    </location>
</feature>
<dbReference type="PANTHER" id="PTHR11360:SF234">
    <property type="entry name" value="MFS-TYPE TRANSPORTER DBAD-RELATED"/>
    <property type="match status" value="1"/>
</dbReference>
<dbReference type="SUPFAM" id="SSF103473">
    <property type="entry name" value="MFS general substrate transporter"/>
    <property type="match status" value="1"/>
</dbReference>
<protein>
    <submittedName>
        <fullName evidence="5 7">MFS general substrate transporter</fullName>
    </submittedName>
</protein>
<dbReference type="Proteomes" id="UP000504638">
    <property type="component" value="Unplaced"/>
</dbReference>
<dbReference type="InterPro" id="IPR036259">
    <property type="entry name" value="MFS_trans_sf"/>
</dbReference>
<dbReference type="GeneID" id="54421408"/>
<dbReference type="GO" id="GO:0016020">
    <property type="term" value="C:membrane"/>
    <property type="evidence" value="ECO:0007669"/>
    <property type="project" value="UniProtKB-SubCell"/>
</dbReference>
<evidence type="ECO:0000256" key="3">
    <source>
        <dbReference type="SAM" id="Phobius"/>
    </source>
</evidence>
<feature type="transmembrane region" description="Helical" evidence="3">
    <location>
        <begin position="364"/>
        <end position="382"/>
    </location>
</feature>
<feature type="transmembrane region" description="Helical" evidence="3">
    <location>
        <begin position="161"/>
        <end position="180"/>
    </location>
</feature>
<dbReference type="InterPro" id="IPR020846">
    <property type="entry name" value="MFS_dom"/>
</dbReference>
<feature type="transmembrane region" description="Helical" evidence="3">
    <location>
        <begin position="271"/>
        <end position="292"/>
    </location>
</feature>
<keyword evidence="3" id="KW-0812">Transmembrane</keyword>
<keyword evidence="6" id="KW-1185">Reference proteome</keyword>
<accession>A0A6G1FTL5</accession>
<dbReference type="EMBL" id="ML975176">
    <property type="protein sequence ID" value="KAF1809066.1"/>
    <property type="molecule type" value="Genomic_DNA"/>
</dbReference>
<dbReference type="InterPro" id="IPR011701">
    <property type="entry name" value="MFS"/>
</dbReference>
<dbReference type="InterPro" id="IPR050327">
    <property type="entry name" value="Proton-linked_MCT"/>
</dbReference>
<gene>
    <name evidence="5 7" type="ORF">P152DRAFT_468666</name>
</gene>
<comment type="similarity">
    <text evidence="2">Belongs to the major facilitator superfamily. Monocarboxylate porter (TC 2.A.1.13) family.</text>
</comment>
<evidence type="ECO:0000313" key="5">
    <source>
        <dbReference type="EMBL" id="KAF1809066.1"/>
    </source>
</evidence>
<proteinExistence type="inferred from homology"/>
<feature type="transmembrane region" description="Helical" evidence="3">
    <location>
        <begin position="192"/>
        <end position="212"/>
    </location>
</feature>
<organism evidence="5">
    <name type="scientific">Eremomyces bilateralis CBS 781.70</name>
    <dbReference type="NCBI Taxonomy" id="1392243"/>
    <lineage>
        <taxon>Eukaryota</taxon>
        <taxon>Fungi</taxon>
        <taxon>Dikarya</taxon>
        <taxon>Ascomycota</taxon>
        <taxon>Pezizomycotina</taxon>
        <taxon>Dothideomycetes</taxon>
        <taxon>Dothideomycetes incertae sedis</taxon>
        <taxon>Eremomycetales</taxon>
        <taxon>Eremomycetaceae</taxon>
        <taxon>Eremomyces</taxon>
    </lineage>
</organism>
<feature type="transmembrane region" description="Helical" evidence="3">
    <location>
        <begin position="31"/>
        <end position="51"/>
    </location>
</feature>
<evidence type="ECO:0000259" key="4">
    <source>
        <dbReference type="PROSITE" id="PS50850"/>
    </source>
</evidence>
<evidence type="ECO:0000256" key="1">
    <source>
        <dbReference type="ARBA" id="ARBA00004141"/>
    </source>
</evidence>
<dbReference type="RefSeq" id="XP_033530697.1">
    <property type="nucleotide sequence ID" value="XM_033680838.1"/>
</dbReference>
<sequence length="425" mass="45816">MTGSSVESIEAQAVTGFQSANDLDSIPDGGFQAWVQVVGVFFLFLNTWGIVNSYGIFQNYYQTEHLAQHSPSAISWIGSIQTFLVLVIGVLTGPLYDTGYFRTLLVVGSFLTVFGMMMLSLSTLYWQVLLSQALCVGLGMGCLFVPSVAILSTYFNKNLGIAMGLGTSGGSLGGIIYPIIVTRLIPKVGFPWAVRVIGFIALGTLILSNVFMKSRVLPSATRSWSSLVELGAFKERPYALFVFGGFISYMGYYAPFYYLTPYAMAYEITTMDLATWLVSIFNAADFVGRILPNWVADYTGPLNVMIPFVICSGAIELGLVGSFDQSSLIALCVLFGFFTGPFISLPSTVLVTLTPDREKVGTRIGMALTCIAISMLVGTPIAGEILNRSGFANVWVFGGVTMIGGGLIMIASRLSITGLKLKAWA</sequence>
<feature type="transmembrane region" description="Helical" evidence="3">
    <location>
        <begin position="133"/>
        <end position="155"/>
    </location>
</feature>
<evidence type="ECO:0000256" key="2">
    <source>
        <dbReference type="ARBA" id="ARBA00006727"/>
    </source>
</evidence>
<feature type="transmembrane region" description="Helical" evidence="3">
    <location>
        <begin position="238"/>
        <end position="259"/>
    </location>
</feature>